<reference evidence="2" key="1">
    <citation type="submission" date="2023-10" db="EMBL/GenBank/DDBJ databases">
        <authorList>
            <person name="Chen Y."/>
            <person name="Shah S."/>
            <person name="Dougan E. K."/>
            <person name="Thang M."/>
            <person name="Chan C."/>
        </authorList>
    </citation>
    <scope>NUCLEOTIDE SEQUENCE [LARGE SCALE GENOMIC DNA]</scope>
</reference>
<proteinExistence type="predicted"/>
<evidence type="ECO:0000313" key="3">
    <source>
        <dbReference type="Proteomes" id="UP001189429"/>
    </source>
</evidence>
<feature type="non-terminal residue" evidence="2">
    <location>
        <position position="797"/>
    </location>
</feature>
<keyword evidence="3" id="KW-1185">Reference proteome</keyword>
<gene>
    <name evidence="2" type="ORF">PCOR1329_LOCUS64776</name>
</gene>
<evidence type="ECO:0000256" key="1">
    <source>
        <dbReference type="SAM" id="MobiDB-lite"/>
    </source>
</evidence>
<organism evidence="2 3">
    <name type="scientific">Prorocentrum cordatum</name>
    <dbReference type="NCBI Taxonomy" id="2364126"/>
    <lineage>
        <taxon>Eukaryota</taxon>
        <taxon>Sar</taxon>
        <taxon>Alveolata</taxon>
        <taxon>Dinophyceae</taxon>
        <taxon>Prorocentrales</taxon>
        <taxon>Prorocentraceae</taxon>
        <taxon>Prorocentrum</taxon>
    </lineage>
</organism>
<feature type="region of interest" description="Disordered" evidence="1">
    <location>
        <begin position="261"/>
        <end position="282"/>
    </location>
</feature>
<accession>A0ABN9WBG0</accession>
<sequence length="797" mass="85840">PECASALVFAWLVAGTEFYRFLGPARTTQPRPLVLRALTAQTEHDEVEGPEQYHIWEGELTAVSELRRRLPLRVTSGGAGGTATPPGADAKPLVEAAAADAWGAPLTLDPPEGGAWVVEASDRDPRDRLAVPASERAPDAEVVDYVRTAWAQHDGRGEHCDPWREVVREVTPCISRDWSLWDGLSTVEHMIKMGDENGGTPLPWLEVRDRVISSTDRTCIRTKGLLSAVNYVGSRDQTSLASMLSIKVLCHRVSQNVEAYSSDPTKLPKRGGPRRCMGVTGPRGDIDPALRSVVFRRNKEEMELGDWKSRAAGVSVMSRLALEAGGMAALAGGGGRPAGSAQPAREVGVGLLSLFPLPRLDDREGNWPQLQSRGAARLARRARQDFNEVVDALNWLVNRTTTGAKPNFGQMRVHARILECVGDSLLPLETAIPSPRAAFSELLRGRGVYGESAGQNVGLYVRMIKLLYSKGMPVFLDEAERREEAESDGIQGGADLGFTLAASDISDAFHRFRTDRGLSGYFCMRCVTAQEVGLVGAAVGGLAAAPDRRLVPACAAPPMGFTWSRYFCQEVGEAAMGTAPELERAHRMSDRGPATALRPPAPLAEGGGAQCTYVDNLGALGFTSGDVASGLAAATARFDAAGLTAHETEIQEGRGETLGRVLDGSSLTTRLTAKRYWRVRQGIPWALGSRALPGWVWEVILVHCAYCAMCDSDLLSVLNAICKFIAAHYHPGAPLWPSARAELVAFWGPMPLLRGDWALPRCPLVCISDASEHGYAVSASLFDQAAVKEIGRVQGRS</sequence>
<feature type="non-terminal residue" evidence="2">
    <location>
        <position position="1"/>
    </location>
</feature>
<comment type="caution">
    <text evidence="2">The sequence shown here is derived from an EMBL/GenBank/DDBJ whole genome shotgun (WGS) entry which is preliminary data.</text>
</comment>
<name>A0ABN9WBG0_9DINO</name>
<dbReference type="EMBL" id="CAUYUJ010018278">
    <property type="protein sequence ID" value="CAK0882186.1"/>
    <property type="molecule type" value="Genomic_DNA"/>
</dbReference>
<evidence type="ECO:0008006" key="4">
    <source>
        <dbReference type="Google" id="ProtNLM"/>
    </source>
</evidence>
<evidence type="ECO:0000313" key="2">
    <source>
        <dbReference type="EMBL" id="CAK0882186.1"/>
    </source>
</evidence>
<protein>
    <recommendedName>
        <fullName evidence="4">RNA-directed RNA polymerase</fullName>
    </recommendedName>
</protein>
<dbReference type="Proteomes" id="UP001189429">
    <property type="component" value="Unassembled WGS sequence"/>
</dbReference>